<evidence type="ECO:0000313" key="2">
    <source>
        <dbReference type="Proteomes" id="UP000807825"/>
    </source>
</evidence>
<reference evidence="1" key="1">
    <citation type="submission" date="2020-07" db="EMBL/GenBank/DDBJ databases">
        <title>Huge and variable diversity of episymbiotic CPR bacteria and DPANN archaea in groundwater ecosystems.</title>
        <authorList>
            <person name="He C.Y."/>
            <person name="Keren R."/>
            <person name="Whittaker M."/>
            <person name="Farag I.F."/>
            <person name="Doudna J."/>
            <person name="Cate J.H.D."/>
            <person name="Banfield J.F."/>
        </authorList>
    </citation>
    <scope>NUCLEOTIDE SEQUENCE</scope>
    <source>
        <strain evidence="1">NC_groundwater_1664_Pr3_B-0.1um_52_9</strain>
    </source>
</reference>
<dbReference type="GO" id="GO:0009159">
    <property type="term" value="P:deoxyribonucleoside monophosphate catabolic process"/>
    <property type="evidence" value="ECO:0007669"/>
    <property type="project" value="TreeGrafter"/>
</dbReference>
<dbReference type="Gene3D" id="3.40.50.450">
    <property type="match status" value="1"/>
</dbReference>
<dbReference type="AlphaFoldDB" id="A0A9D6Z5E8"/>
<sequence length="145" mass="16063">MRSRTKMLKVYLASPLGFSPELKSYRDNIKQRLYDLGCAVLDPWEGPFRPAIEEASAIQDWYTRITAFKQVAAHVGKANEEMIRSCDVVLGVVDGPDVDSGTASEIGFAAALGKTCYGLRTDFRSCGDFDGIPVNLQVLYWMESS</sequence>
<gene>
    <name evidence="1" type="ORF">HY912_06320</name>
</gene>
<evidence type="ECO:0000313" key="1">
    <source>
        <dbReference type="EMBL" id="MBI5249091.1"/>
    </source>
</evidence>
<dbReference type="EMBL" id="JACRDE010000180">
    <property type="protein sequence ID" value="MBI5249091.1"/>
    <property type="molecule type" value="Genomic_DNA"/>
</dbReference>
<proteinExistence type="predicted"/>
<dbReference type="Pfam" id="PF05014">
    <property type="entry name" value="Nuc_deoxyrib_tr"/>
    <property type="match status" value="1"/>
</dbReference>
<organism evidence="1 2">
    <name type="scientific">Desulfomonile tiedjei</name>
    <dbReference type="NCBI Taxonomy" id="2358"/>
    <lineage>
        <taxon>Bacteria</taxon>
        <taxon>Pseudomonadati</taxon>
        <taxon>Thermodesulfobacteriota</taxon>
        <taxon>Desulfomonilia</taxon>
        <taxon>Desulfomonilales</taxon>
        <taxon>Desulfomonilaceae</taxon>
        <taxon>Desulfomonile</taxon>
    </lineage>
</organism>
<dbReference type="PANTHER" id="PTHR15364">
    <property type="entry name" value="2'-DEOXYNUCLEOSIDE 5'-PHOSPHATE N-HYDROLASE 1"/>
    <property type="match status" value="1"/>
</dbReference>
<dbReference type="PANTHER" id="PTHR15364:SF0">
    <property type="entry name" value="2'-DEOXYNUCLEOSIDE 5'-PHOSPHATE N-HYDROLASE 1"/>
    <property type="match status" value="1"/>
</dbReference>
<dbReference type="SUPFAM" id="SSF52309">
    <property type="entry name" value="N-(deoxy)ribosyltransferase-like"/>
    <property type="match status" value="1"/>
</dbReference>
<accession>A0A9D6Z5E8</accession>
<comment type="caution">
    <text evidence="1">The sequence shown here is derived from an EMBL/GenBank/DDBJ whole genome shotgun (WGS) entry which is preliminary data.</text>
</comment>
<dbReference type="InterPro" id="IPR007710">
    <property type="entry name" value="Nucleoside_deoxyribTrfase"/>
</dbReference>
<name>A0A9D6Z5E8_9BACT</name>
<protein>
    <submittedName>
        <fullName evidence="1">Nucleoside 2-deoxyribosyltransferase</fullName>
    </submittedName>
</protein>
<dbReference type="GO" id="GO:0070694">
    <property type="term" value="F:5-hydroxymethyl-dUMP N-hydrolase activity"/>
    <property type="evidence" value="ECO:0007669"/>
    <property type="project" value="TreeGrafter"/>
</dbReference>
<dbReference type="Proteomes" id="UP000807825">
    <property type="component" value="Unassembled WGS sequence"/>
</dbReference>
<dbReference type="InterPro" id="IPR051239">
    <property type="entry name" value="2'-dNMP_N-hydrolase"/>
</dbReference>